<accession>A0ABP9VXY2</accession>
<evidence type="ECO:0008006" key="4">
    <source>
        <dbReference type="Google" id="ProtNLM"/>
    </source>
</evidence>
<dbReference type="InterPro" id="IPR036278">
    <property type="entry name" value="Sialidase_sf"/>
</dbReference>
<feature type="chain" id="PRO_5046140084" description="BNR/Asp-box repeat protein" evidence="1">
    <location>
        <begin position="20"/>
        <end position="341"/>
    </location>
</feature>
<dbReference type="CDD" id="cd15482">
    <property type="entry name" value="Sialidase_non-viral"/>
    <property type="match status" value="1"/>
</dbReference>
<organism evidence="2 3">
    <name type="scientific">Novipirellula caenicola</name>
    <dbReference type="NCBI Taxonomy" id="1536901"/>
    <lineage>
        <taxon>Bacteria</taxon>
        <taxon>Pseudomonadati</taxon>
        <taxon>Planctomycetota</taxon>
        <taxon>Planctomycetia</taxon>
        <taxon>Pirellulales</taxon>
        <taxon>Pirellulaceae</taxon>
        <taxon>Novipirellula</taxon>
    </lineage>
</organism>
<comment type="caution">
    <text evidence="2">The sequence shown here is derived from an EMBL/GenBank/DDBJ whole genome shotgun (WGS) entry which is preliminary data.</text>
</comment>
<dbReference type="SUPFAM" id="SSF50939">
    <property type="entry name" value="Sialidases"/>
    <property type="match status" value="1"/>
</dbReference>
<keyword evidence="1" id="KW-0732">Signal</keyword>
<name>A0ABP9VXY2_9BACT</name>
<sequence>MNRVLPILAFALFPIVVNAADNAIATNDSRSNPSENQGELVLVDVQRIWNAAPHNAFTDLVRFKDRWYCVFREGSAHVSPDGALRVLTSDEGVHWESAALVTSDDSDLRDAKITVTPDNRLMLAGAEAIETPNGRHHQSLVWFSDDGRTWSEKQKIGTFDNWLWRISWHDSKAYGFGYGTGANQGQLSFYRSDDGKDFDALIKQVDAGGTYPNESSLIFLPDDTAYCLLRQDGTPNTGLLGTSQPPYTEWDWQSLDRRIGGPDMMQLPDGRIIACVRLYDNKVRTSLCWLDPTTAKLTEAIALPSGGDTSYAGMVWHDDHLWVSYYSSHEGKTSIYLAKLR</sequence>
<proteinExistence type="predicted"/>
<dbReference type="Gene3D" id="2.120.10.10">
    <property type="match status" value="1"/>
</dbReference>
<protein>
    <recommendedName>
        <fullName evidence="4">BNR/Asp-box repeat protein</fullName>
    </recommendedName>
</protein>
<dbReference type="EMBL" id="BAABRO010000010">
    <property type="protein sequence ID" value="GAA5508687.1"/>
    <property type="molecule type" value="Genomic_DNA"/>
</dbReference>
<reference evidence="2 3" key="1">
    <citation type="submission" date="2024-02" db="EMBL/GenBank/DDBJ databases">
        <title>Rhodopirellula caenicola NBRC 110016.</title>
        <authorList>
            <person name="Ichikawa N."/>
            <person name="Katano-Makiyama Y."/>
            <person name="Hidaka K."/>
        </authorList>
    </citation>
    <scope>NUCLEOTIDE SEQUENCE [LARGE SCALE GENOMIC DNA]</scope>
    <source>
        <strain evidence="2 3">NBRC 110016</strain>
    </source>
</reference>
<keyword evidence="3" id="KW-1185">Reference proteome</keyword>
<gene>
    <name evidence="2" type="ORF">Rcae01_04154</name>
</gene>
<dbReference type="Proteomes" id="UP001416858">
    <property type="component" value="Unassembled WGS sequence"/>
</dbReference>
<evidence type="ECO:0000313" key="2">
    <source>
        <dbReference type="EMBL" id="GAA5508687.1"/>
    </source>
</evidence>
<evidence type="ECO:0000313" key="3">
    <source>
        <dbReference type="Proteomes" id="UP001416858"/>
    </source>
</evidence>
<feature type="signal peptide" evidence="1">
    <location>
        <begin position="1"/>
        <end position="19"/>
    </location>
</feature>
<dbReference type="RefSeq" id="WP_345685456.1">
    <property type="nucleotide sequence ID" value="NZ_BAABRO010000010.1"/>
</dbReference>
<evidence type="ECO:0000256" key="1">
    <source>
        <dbReference type="SAM" id="SignalP"/>
    </source>
</evidence>